<evidence type="ECO:0000313" key="1">
    <source>
        <dbReference type="EMBL" id="MCT2590991.1"/>
    </source>
</evidence>
<organism evidence="1 2">
    <name type="scientific">Streptomyces gossypii</name>
    <dbReference type="NCBI Taxonomy" id="2883101"/>
    <lineage>
        <taxon>Bacteria</taxon>
        <taxon>Bacillati</taxon>
        <taxon>Actinomycetota</taxon>
        <taxon>Actinomycetes</taxon>
        <taxon>Kitasatosporales</taxon>
        <taxon>Streptomycetaceae</taxon>
        <taxon>Streptomyces</taxon>
    </lineage>
</organism>
<evidence type="ECO:0000313" key="2">
    <source>
        <dbReference type="Proteomes" id="UP001156389"/>
    </source>
</evidence>
<dbReference type="Pfam" id="PF22880">
    <property type="entry name" value="DUF7019"/>
    <property type="match status" value="1"/>
</dbReference>
<dbReference type="RefSeq" id="WP_260218319.1">
    <property type="nucleotide sequence ID" value="NZ_JAJAGO010000006.1"/>
</dbReference>
<dbReference type="InterPro" id="IPR054284">
    <property type="entry name" value="DUF7019"/>
</dbReference>
<name>A0ABT2JSX5_9ACTN</name>
<dbReference type="Proteomes" id="UP001156389">
    <property type="component" value="Unassembled WGS sequence"/>
</dbReference>
<proteinExistence type="predicted"/>
<gene>
    <name evidence="1" type="ORF">LHJ74_13910</name>
</gene>
<accession>A0ABT2JSX5</accession>
<dbReference type="NCBIfam" id="NF040893">
    <property type="entry name" value="SAVMC3_10250"/>
    <property type="match status" value="1"/>
</dbReference>
<sequence>MSFKYYLYVSEAKIDMLLPQIDPGFGRKRGSEFGVDLKVLQVKRFSEPAAGERLSRLELVVRHLHDHGDLGSVEEPGQFFWGLLPMRWGPFPAEAASPLVFFGGRTGRTVVGLGGSVQHVVGSAPDMMEHGISASLMPPMLDALGGSAELEDEYVADAVDGDLDRADRAALARVHQVAMGLRGPAQNVEFVAKRLLRGESPYAGEFVLLGSPLYVALVD</sequence>
<protein>
    <submittedName>
        <fullName evidence="1">Uncharacterized protein</fullName>
    </submittedName>
</protein>
<reference evidence="1 2" key="1">
    <citation type="submission" date="2021-10" db="EMBL/GenBank/DDBJ databases">
        <title>Streptomyces gossypii sp. nov., isolated from soil collected from cotton field.</title>
        <authorList>
            <person name="Ge X."/>
            <person name="Chen X."/>
            <person name="Liu W."/>
        </authorList>
    </citation>
    <scope>NUCLEOTIDE SEQUENCE [LARGE SCALE GENOMIC DNA]</scope>
    <source>
        <strain evidence="1 2">N2-109</strain>
    </source>
</reference>
<comment type="caution">
    <text evidence="1">The sequence shown here is derived from an EMBL/GenBank/DDBJ whole genome shotgun (WGS) entry which is preliminary data.</text>
</comment>
<keyword evidence="2" id="KW-1185">Reference proteome</keyword>
<dbReference type="EMBL" id="JAJAGO010000006">
    <property type="protein sequence ID" value="MCT2590991.1"/>
    <property type="molecule type" value="Genomic_DNA"/>
</dbReference>